<dbReference type="Pfam" id="PF06429">
    <property type="entry name" value="Flg_bbr_C"/>
    <property type="match status" value="1"/>
</dbReference>
<dbReference type="GO" id="GO:0009425">
    <property type="term" value="C:bacterial-type flagellum basal body"/>
    <property type="evidence" value="ECO:0007669"/>
    <property type="project" value="UniProtKB-SubCell"/>
</dbReference>
<dbReference type="PANTHER" id="PTHR30435:SF19">
    <property type="entry name" value="FLAGELLAR BASAL-BODY ROD PROTEIN FLGG"/>
    <property type="match status" value="1"/>
</dbReference>
<dbReference type="InterPro" id="IPR010930">
    <property type="entry name" value="Flg_bb/hook_C_dom"/>
</dbReference>
<dbReference type="PANTHER" id="PTHR30435">
    <property type="entry name" value="FLAGELLAR PROTEIN"/>
    <property type="match status" value="1"/>
</dbReference>
<dbReference type="GO" id="GO:0071978">
    <property type="term" value="P:bacterial-type flagellum-dependent swarming motility"/>
    <property type="evidence" value="ECO:0007669"/>
    <property type="project" value="TreeGrafter"/>
</dbReference>
<dbReference type="InterPro" id="IPR037925">
    <property type="entry name" value="FlgE/F/G-like"/>
</dbReference>
<dbReference type="AlphaFoldDB" id="Q2SEX5"/>
<evidence type="ECO:0000259" key="5">
    <source>
        <dbReference type="Pfam" id="PF06429"/>
    </source>
</evidence>
<dbReference type="STRING" id="349521.HCH_04086"/>
<protein>
    <submittedName>
        <fullName evidence="6">Flagellar basal body rod protein</fullName>
    </submittedName>
</protein>
<keyword evidence="7" id="KW-1185">Reference proteome</keyword>
<dbReference type="HOGENOM" id="CLU_013687_0_1_6"/>
<proteinExistence type="inferred from homology"/>
<evidence type="ECO:0000313" key="6">
    <source>
        <dbReference type="EMBL" id="ABC30799.1"/>
    </source>
</evidence>
<gene>
    <name evidence="6" type="ordered locus">HCH_04086</name>
</gene>
<keyword evidence="6" id="KW-0282">Flagellum</keyword>
<comment type="subcellular location">
    <subcellularLocation>
        <location evidence="1 4">Bacterial flagellum basal body</location>
    </subcellularLocation>
</comment>
<comment type="similarity">
    <text evidence="2 4">Belongs to the flagella basal body rod proteins family.</text>
</comment>
<evidence type="ECO:0000313" key="7">
    <source>
        <dbReference type="Proteomes" id="UP000000238"/>
    </source>
</evidence>
<dbReference type="eggNOG" id="COG4786">
    <property type="taxonomic scope" value="Bacteria"/>
</dbReference>
<dbReference type="InterPro" id="IPR020013">
    <property type="entry name" value="Flagellar_FlgE/F/G"/>
</dbReference>
<sequence>MADVISAIQLTLNADLERLRTISQNLSNQGAPAYKRDQMIVEKFQAAYLSGAKLEPEFSLQKDFTQGAFKLTGNAMDIALDGEGFLMASSSDKTFFTRKGQMRLNPDGYLGLVTGERLLGRSGPIALNDADFVVQPDGSVVQDGVVLDKLAVVTFQHPEQLSYAGAGLFENPTKQAPTEATGAQVMQSYLEMSNVNTMEEIVRLVELTRHYQLSHNVLKAYDGSIDSAISTLGKF</sequence>
<name>Q2SEX5_HAHCH</name>
<dbReference type="OrthoDB" id="8578401at2"/>
<keyword evidence="6" id="KW-0966">Cell projection</keyword>
<evidence type="ECO:0000256" key="1">
    <source>
        <dbReference type="ARBA" id="ARBA00004117"/>
    </source>
</evidence>
<evidence type="ECO:0000256" key="4">
    <source>
        <dbReference type="RuleBase" id="RU362116"/>
    </source>
</evidence>
<keyword evidence="6" id="KW-0969">Cilium</keyword>
<dbReference type="RefSeq" id="WP_011397866.1">
    <property type="nucleotide sequence ID" value="NC_007645.1"/>
</dbReference>
<organism evidence="6 7">
    <name type="scientific">Hahella chejuensis (strain KCTC 2396)</name>
    <dbReference type="NCBI Taxonomy" id="349521"/>
    <lineage>
        <taxon>Bacteria</taxon>
        <taxon>Pseudomonadati</taxon>
        <taxon>Pseudomonadota</taxon>
        <taxon>Gammaproteobacteria</taxon>
        <taxon>Oceanospirillales</taxon>
        <taxon>Hahellaceae</taxon>
        <taxon>Hahella</taxon>
    </lineage>
</organism>
<dbReference type="KEGG" id="hch:HCH_04086"/>
<accession>Q2SEX5</accession>
<evidence type="ECO:0000256" key="2">
    <source>
        <dbReference type="ARBA" id="ARBA00009677"/>
    </source>
</evidence>
<dbReference type="EMBL" id="CP000155">
    <property type="protein sequence ID" value="ABC30799.1"/>
    <property type="molecule type" value="Genomic_DNA"/>
</dbReference>
<evidence type="ECO:0000256" key="3">
    <source>
        <dbReference type="ARBA" id="ARBA00023143"/>
    </source>
</evidence>
<feature type="domain" description="Flagellar basal-body/hook protein C-terminal" evidence="5">
    <location>
        <begin position="186"/>
        <end position="230"/>
    </location>
</feature>
<keyword evidence="3 4" id="KW-0975">Bacterial flagellum</keyword>
<dbReference type="SUPFAM" id="SSF117143">
    <property type="entry name" value="Flagellar hook protein flgE"/>
    <property type="match status" value="1"/>
</dbReference>
<dbReference type="Proteomes" id="UP000000238">
    <property type="component" value="Chromosome"/>
</dbReference>
<dbReference type="NCBIfam" id="TIGR03506">
    <property type="entry name" value="FlgEFG_subfam"/>
    <property type="match status" value="1"/>
</dbReference>
<reference evidence="6 7" key="1">
    <citation type="journal article" date="2005" name="Nucleic Acids Res.">
        <title>Genomic blueprint of Hahella chejuensis, a marine microbe producing an algicidal agent.</title>
        <authorList>
            <person name="Jeong H."/>
            <person name="Yim J.H."/>
            <person name="Lee C."/>
            <person name="Choi S.-H."/>
            <person name="Park Y.K."/>
            <person name="Yoon S.H."/>
            <person name="Hur C.-G."/>
            <person name="Kang H.-Y."/>
            <person name="Kim D."/>
            <person name="Lee H.H."/>
            <person name="Park K.H."/>
            <person name="Park S.-H."/>
            <person name="Park H.-S."/>
            <person name="Lee H.K."/>
            <person name="Oh T.K."/>
            <person name="Kim J.F."/>
        </authorList>
    </citation>
    <scope>NUCLEOTIDE SEQUENCE [LARGE SCALE GENOMIC DNA]</scope>
    <source>
        <strain evidence="6 7">KCTC 2396</strain>
    </source>
</reference>